<protein>
    <submittedName>
        <fullName evidence="3">Uncharacterized protein</fullName>
    </submittedName>
</protein>
<dbReference type="AlphaFoldDB" id="A0A0C9ZWI1"/>
<evidence type="ECO:0000313" key="3">
    <source>
        <dbReference type="EMBL" id="KIK23988.1"/>
    </source>
</evidence>
<keyword evidence="2" id="KW-0472">Membrane</keyword>
<reference evidence="3 4" key="1">
    <citation type="submission" date="2014-04" db="EMBL/GenBank/DDBJ databases">
        <authorList>
            <consortium name="DOE Joint Genome Institute"/>
            <person name="Kuo A."/>
            <person name="Kohler A."/>
            <person name="Costa M.D."/>
            <person name="Nagy L.G."/>
            <person name="Floudas D."/>
            <person name="Copeland A."/>
            <person name="Barry K.W."/>
            <person name="Cichocki N."/>
            <person name="Veneault-Fourrey C."/>
            <person name="LaButti K."/>
            <person name="Lindquist E.A."/>
            <person name="Lipzen A."/>
            <person name="Lundell T."/>
            <person name="Morin E."/>
            <person name="Murat C."/>
            <person name="Sun H."/>
            <person name="Tunlid A."/>
            <person name="Henrissat B."/>
            <person name="Grigoriev I.V."/>
            <person name="Hibbett D.S."/>
            <person name="Martin F."/>
            <person name="Nordberg H.P."/>
            <person name="Cantor M.N."/>
            <person name="Hua S.X."/>
        </authorList>
    </citation>
    <scope>NUCLEOTIDE SEQUENCE [LARGE SCALE GENOMIC DNA]</scope>
    <source>
        <strain evidence="3 4">441</strain>
    </source>
</reference>
<sequence length="197" mass="21195">MVAAQSSCRRAFKVTHDLRYVAPASRRPVVTLSSGTLSAGEAVGPALPAIFDIFDAPVRLGESSKQLGRSKVGKPVLRSPTVIQARPQISMGIYSALGNPTTLPPPIIFDGPSRPRHLLSGASGKRRQIPQGSLPDKSKFSTLSPSESEMICEVFDGPSRLTRYKYPTMPTQSSSSFLRVAFTLCLSGAFGWMVSQE</sequence>
<name>A0A0C9ZWI1_9AGAM</name>
<keyword evidence="2" id="KW-1133">Transmembrane helix</keyword>
<dbReference type="Proteomes" id="UP000054018">
    <property type="component" value="Unassembled WGS sequence"/>
</dbReference>
<dbReference type="HOGENOM" id="CLU_111654_0_0_1"/>
<evidence type="ECO:0000256" key="2">
    <source>
        <dbReference type="SAM" id="Phobius"/>
    </source>
</evidence>
<dbReference type="EMBL" id="KN833721">
    <property type="protein sequence ID" value="KIK23988.1"/>
    <property type="molecule type" value="Genomic_DNA"/>
</dbReference>
<dbReference type="OrthoDB" id="3168922at2759"/>
<gene>
    <name evidence="3" type="ORF">PISMIDRAFT_99686</name>
</gene>
<keyword evidence="2" id="KW-0812">Transmembrane</keyword>
<feature type="region of interest" description="Disordered" evidence="1">
    <location>
        <begin position="110"/>
        <end position="143"/>
    </location>
</feature>
<feature type="transmembrane region" description="Helical" evidence="2">
    <location>
        <begin position="176"/>
        <end position="194"/>
    </location>
</feature>
<evidence type="ECO:0000256" key="1">
    <source>
        <dbReference type="SAM" id="MobiDB-lite"/>
    </source>
</evidence>
<organism evidence="3 4">
    <name type="scientific">Pisolithus microcarpus 441</name>
    <dbReference type="NCBI Taxonomy" id="765257"/>
    <lineage>
        <taxon>Eukaryota</taxon>
        <taxon>Fungi</taxon>
        <taxon>Dikarya</taxon>
        <taxon>Basidiomycota</taxon>
        <taxon>Agaricomycotina</taxon>
        <taxon>Agaricomycetes</taxon>
        <taxon>Agaricomycetidae</taxon>
        <taxon>Boletales</taxon>
        <taxon>Sclerodermatineae</taxon>
        <taxon>Pisolithaceae</taxon>
        <taxon>Pisolithus</taxon>
    </lineage>
</organism>
<evidence type="ECO:0000313" key="4">
    <source>
        <dbReference type="Proteomes" id="UP000054018"/>
    </source>
</evidence>
<accession>A0A0C9ZWI1</accession>
<keyword evidence="4" id="KW-1185">Reference proteome</keyword>
<reference evidence="4" key="2">
    <citation type="submission" date="2015-01" db="EMBL/GenBank/DDBJ databases">
        <title>Evolutionary Origins and Diversification of the Mycorrhizal Mutualists.</title>
        <authorList>
            <consortium name="DOE Joint Genome Institute"/>
            <consortium name="Mycorrhizal Genomics Consortium"/>
            <person name="Kohler A."/>
            <person name="Kuo A."/>
            <person name="Nagy L.G."/>
            <person name="Floudas D."/>
            <person name="Copeland A."/>
            <person name="Barry K.W."/>
            <person name="Cichocki N."/>
            <person name="Veneault-Fourrey C."/>
            <person name="LaButti K."/>
            <person name="Lindquist E.A."/>
            <person name="Lipzen A."/>
            <person name="Lundell T."/>
            <person name="Morin E."/>
            <person name="Murat C."/>
            <person name="Riley R."/>
            <person name="Ohm R."/>
            <person name="Sun H."/>
            <person name="Tunlid A."/>
            <person name="Henrissat B."/>
            <person name="Grigoriev I.V."/>
            <person name="Hibbett D.S."/>
            <person name="Martin F."/>
        </authorList>
    </citation>
    <scope>NUCLEOTIDE SEQUENCE [LARGE SCALE GENOMIC DNA]</scope>
    <source>
        <strain evidence="4">441</strain>
    </source>
</reference>
<proteinExistence type="predicted"/>